<evidence type="ECO:0000256" key="15">
    <source>
        <dbReference type="HAMAP-Rule" id="MF_01588"/>
    </source>
</evidence>
<dbReference type="Gene3D" id="1.10.150.20">
    <property type="entry name" value="5' to 3' exonuclease, C-terminal subdomain"/>
    <property type="match status" value="2"/>
</dbReference>
<dbReference type="SUPFAM" id="SSF52113">
    <property type="entry name" value="BRCT domain"/>
    <property type="match status" value="1"/>
</dbReference>
<dbReference type="InterPro" id="IPR003583">
    <property type="entry name" value="Hlx-hairpin-Hlx_DNA-bd_motif"/>
</dbReference>
<keyword evidence="12 15" id="KW-0464">Manganese</keyword>
<dbReference type="FunFam" id="1.10.150.20:FF:000006">
    <property type="entry name" value="DNA ligase"/>
    <property type="match status" value="1"/>
</dbReference>
<dbReference type="GO" id="GO:0003677">
    <property type="term" value="F:DNA binding"/>
    <property type="evidence" value="ECO:0007669"/>
    <property type="project" value="InterPro"/>
</dbReference>
<evidence type="ECO:0000256" key="6">
    <source>
        <dbReference type="ARBA" id="ARBA00022723"/>
    </source>
</evidence>
<dbReference type="InterPro" id="IPR001679">
    <property type="entry name" value="DNA_ligase"/>
</dbReference>
<dbReference type="Proteomes" id="UP000515909">
    <property type="component" value="Chromosome"/>
</dbReference>
<evidence type="ECO:0000256" key="11">
    <source>
        <dbReference type="ARBA" id="ARBA00023204"/>
    </source>
</evidence>
<comment type="cofactor">
    <cofactor evidence="15">
        <name>Mg(2+)</name>
        <dbReference type="ChEBI" id="CHEBI:18420"/>
    </cofactor>
    <cofactor evidence="15">
        <name>Mn(2+)</name>
        <dbReference type="ChEBI" id="CHEBI:29035"/>
    </cofactor>
</comment>
<dbReference type="Pfam" id="PF00533">
    <property type="entry name" value="BRCT"/>
    <property type="match status" value="1"/>
</dbReference>
<dbReference type="GO" id="GO:0046872">
    <property type="term" value="F:metal ion binding"/>
    <property type="evidence" value="ECO:0007669"/>
    <property type="project" value="UniProtKB-KW"/>
</dbReference>
<evidence type="ECO:0000256" key="2">
    <source>
        <dbReference type="ARBA" id="ARBA00012722"/>
    </source>
</evidence>
<keyword evidence="4 15" id="KW-0436">Ligase</keyword>
<gene>
    <name evidence="15 17" type="primary">ligA</name>
    <name evidence="17" type="ORF">HCR03_02875</name>
</gene>
<feature type="active site" description="N6-AMP-lysine intermediate" evidence="15">
    <location>
        <position position="147"/>
    </location>
</feature>
<dbReference type="Gene3D" id="2.40.50.140">
    <property type="entry name" value="Nucleic acid-binding proteins"/>
    <property type="match status" value="1"/>
</dbReference>
<dbReference type="GO" id="GO:0003911">
    <property type="term" value="F:DNA ligase (NAD+) activity"/>
    <property type="evidence" value="ECO:0007669"/>
    <property type="project" value="UniProtKB-UniRule"/>
</dbReference>
<comment type="catalytic activity">
    <reaction evidence="13 15">
        <text>NAD(+) + (deoxyribonucleotide)n-3'-hydroxyl + 5'-phospho-(deoxyribonucleotide)m = (deoxyribonucleotide)n+m + AMP + beta-nicotinamide D-nucleotide.</text>
        <dbReference type="EC" id="6.5.1.2"/>
    </reaction>
</comment>
<dbReference type="NCBIfam" id="NF005932">
    <property type="entry name" value="PRK07956.1"/>
    <property type="match status" value="1"/>
</dbReference>
<dbReference type="InterPro" id="IPR036420">
    <property type="entry name" value="BRCT_dom_sf"/>
</dbReference>
<dbReference type="InterPro" id="IPR013839">
    <property type="entry name" value="DNAligase_adenylation"/>
</dbReference>
<feature type="binding site" evidence="15">
    <location>
        <position position="145"/>
    </location>
    <ligand>
        <name>NAD(+)</name>
        <dbReference type="ChEBI" id="CHEBI:57540"/>
    </ligand>
</feature>
<dbReference type="KEGG" id="cfem:HCR03_02875"/>
<dbReference type="HAMAP" id="MF_01588">
    <property type="entry name" value="DNA_ligase_A"/>
    <property type="match status" value="1"/>
</dbReference>
<feature type="binding site" evidence="15">
    <location>
        <position position="203"/>
    </location>
    <ligand>
        <name>NAD(+)</name>
        <dbReference type="ChEBI" id="CHEBI:57540"/>
    </ligand>
</feature>
<evidence type="ECO:0000256" key="10">
    <source>
        <dbReference type="ARBA" id="ARBA00023027"/>
    </source>
</evidence>
<evidence type="ECO:0000256" key="13">
    <source>
        <dbReference type="ARBA" id="ARBA00034005"/>
    </source>
</evidence>
<dbReference type="CDD" id="cd00114">
    <property type="entry name" value="LIGANc"/>
    <property type="match status" value="1"/>
</dbReference>
<dbReference type="FunFam" id="2.40.50.140:FF:000012">
    <property type="entry name" value="DNA ligase"/>
    <property type="match status" value="1"/>
</dbReference>
<evidence type="ECO:0000256" key="3">
    <source>
        <dbReference type="ARBA" id="ARBA00013308"/>
    </source>
</evidence>
<keyword evidence="8 15" id="KW-0862">Zinc</keyword>
<name>A0A7G8TCC3_9FIRM</name>
<keyword evidence="10 15" id="KW-0520">NAD</keyword>
<evidence type="ECO:0000256" key="7">
    <source>
        <dbReference type="ARBA" id="ARBA00022763"/>
    </source>
</evidence>
<keyword evidence="9 15" id="KW-0460">Magnesium</keyword>
<comment type="function">
    <text evidence="1 15">DNA ligase that catalyzes the formation of phosphodiester linkages between 5'-phosphoryl and 3'-hydroxyl groups in double-stranded DNA using NAD as a coenzyme and as the energy source for the reaction. It is essential for DNA replication and repair of damaged DNA.</text>
</comment>
<dbReference type="PROSITE" id="PS50172">
    <property type="entry name" value="BRCT"/>
    <property type="match status" value="1"/>
</dbReference>
<evidence type="ECO:0000256" key="4">
    <source>
        <dbReference type="ARBA" id="ARBA00022598"/>
    </source>
</evidence>
<evidence type="ECO:0000256" key="1">
    <source>
        <dbReference type="ARBA" id="ARBA00004067"/>
    </source>
</evidence>
<dbReference type="SMART" id="SM00278">
    <property type="entry name" value="HhH1"/>
    <property type="match status" value="4"/>
</dbReference>
<dbReference type="SUPFAM" id="SSF50249">
    <property type="entry name" value="Nucleic acid-binding proteins"/>
    <property type="match status" value="1"/>
</dbReference>
<keyword evidence="11 15" id="KW-0234">DNA repair</keyword>
<evidence type="ECO:0000256" key="9">
    <source>
        <dbReference type="ARBA" id="ARBA00022842"/>
    </source>
</evidence>
<dbReference type="GO" id="GO:0006281">
    <property type="term" value="P:DNA repair"/>
    <property type="evidence" value="ECO:0007669"/>
    <property type="project" value="UniProtKB-KW"/>
</dbReference>
<feature type="binding site" evidence="15">
    <location>
        <begin position="116"/>
        <end position="117"/>
    </location>
    <ligand>
        <name>NAD(+)</name>
        <dbReference type="ChEBI" id="CHEBI:57540"/>
    </ligand>
</feature>
<dbReference type="InterPro" id="IPR013840">
    <property type="entry name" value="DNAligase_N"/>
</dbReference>
<dbReference type="InterPro" id="IPR012340">
    <property type="entry name" value="NA-bd_OB-fold"/>
</dbReference>
<feature type="binding site" evidence="15">
    <location>
        <position position="435"/>
    </location>
    <ligand>
        <name>Zn(2+)</name>
        <dbReference type="ChEBI" id="CHEBI:29105"/>
    </ligand>
</feature>
<dbReference type="Pfam" id="PF12826">
    <property type="entry name" value="HHH_2"/>
    <property type="match status" value="1"/>
</dbReference>
<dbReference type="InterPro" id="IPR004149">
    <property type="entry name" value="Znf_DNAligase_C4"/>
</dbReference>
<feature type="domain" description="BRCT" evidence="16">
    <location>
        <begin position="615"/>
        <end position="695"/>
    </location>
</feature>
<evidence type="ECO:0000259" key="16">
    <source>
        <dbReference type="PROSITE" id="PS50172"/>
    </source>
</evidence>
<comment type="similarity">
    <text evidence="14 15">Belongs to the NAD-dependent DNA ligase family. LigA subfamily.</text>
</comment>
<dbReference type="NCBIfam" id="TIGR00575">
    <property type="entry name" value="dnlj"/>
    <property type="match status" value="1"/>
</dbReference>
<feature type="binding site" evidence="15">
    <location>
        <begin position="67"/>
        <end position="71"/>
    </location>
    <ligand>
        <name>NAD(+)</name>
        <dbReference type="ChEBI" id="CHEBI:57540"/>
    </ligand>
</feature>
<dbReference type="GO" id="GO:0006260">
    <property type="term" value="P:DNA replication"/>
    <property type="evidence" value="ECO:0007669"/>
    <property type="project" value="UniProtKB-KW"/>
</dbReference>
<keyword evidence="7 15" id="KW-0227">DNA damage</keyword>
<dbReference type="Pfam" id="PF03119">
    <property type="entry name" value="DNA_ligase_ZBD"/>
    <property type="match status" value="1"/>
</dbReference>
<dbReference type="AlphaFoldDB" id="A0A7G8TCC3"/>
<feature type="binding site" evidence="15">
    <location>
        <position position="168"/>
    </location>
    <ligand>
        <name>NAD(+)</name>
        <dbReference type="ChEBI" id="CHEBI:57540"/>
    </ligand>
</feature>
<dbReference type="GO" id="GO:0005829">
    <property type="term" value="C:cytosol"/>
    <property type="evidence" value="ECO:0007669"/>
    <property type="project" value="TreeGrafter"/>
</dbReference>
<dbReference type="PANTHER" id="PTHR23389:SF9">
    <property type="entry name" value="DNA LIGASE"/>
    <property type="match status" value="1"/>
</dbReference>
<dbReference type="SMART" id="SM00532">
    <property type="entry name" value="LIGANc"/>
    <property type="match status" value="1"/>
</dbReference>
<dbReference type="InterPro" id="IPR010994">
    <property type="entry name" value="RuvA_2-like"/>
</dbReference>
<dbReference type="InterPro" id="IPR041663">
    <property type="entry name" value="DisA/LigA_HHH"/>
</dbReference>
<reference evidence="17 18" key="1">
    <citation type="submission" date="2020-08" db="EMBL/GenBank/DDBJ databases">
        <title>The isolate Caproiciproducens sp. 7D4C2 produces n-caproate at mildly acidic conditions from hexoses: genome and rBOX comparison with related strains and chain-elongating bacteria.</title>
        <authorList>
            <person name="Esquivel-Elizondo S."/>
            <person name="Bagci C."/>
            <person name="Temovska M."/>
            <person name="Jeon B.S."/>
            <person name="Bessarab I."/>
            <person name="Williams R.B.H."/>
            <person name="Huson D.H."/>
            <person name="Angenent L.T."/>
        </authorList>
    </citation>
    <scope>NUCLEOTIDE SEQUENCE [LARGE SCALE GENOMIC DNA]</scope>
    <source>
        <strain evidence="17 18">7D4C2</strain>
    </source>
</reference>
<feature type="binding site" evidence="15">
    <location>
        <position position="319"/>
    </location>
    <ligand>
        <name>NAD(+)</name>
        <dbReference type="ChEBI" id="CHEBI:57540"/>
    </ligand>
</feature>
<dbReference type="InterPro" id="IPR001357">
    <property type="entry name" value="BRCT_dom"/>
</dbReference>
<dbReference type="Gene3D" id="1.10.287.610">
    <property type="entry name" value="Helix hairpin bin"/>
    <property type="match status" value="1"/>
</dbReference>
<evidence type="ECO:0000313" key="17">
    <source>
        <dbReference type="EMBL" id="QNK41264.1"/>
    </source>
</evidence>
<dbReference type="Pfam" id="PF01653">
    <property type="entry name" value="DNA_ligase_aden"/>
    <property type="match status" value="1"/>
</dbReference>
<feature type="binding site" evidence="15">
    <location>
        <position position="458"/>
    </location>
    <ligand>
        <name>Zn(2+)</name>
        <dbReference type="ChEBI" id="CHEBI:29105"/>
    </ligand>
</feature>
<dbReference type="PANTHER" id="PTHR23389">
    <property type="entry name" value="CHROMOSOME TRANSMISSION FIDELITY FACTOR 18"/>
    <property type="match status" value="1"/>
</dbReference>
<dbReference type="FunFam" id="1.10.150.20:FF:000007">
    <property type="entry name" value="DNA ligase"/>
    <property type="match status" value="1"/>
</dbReference>
<feature type="binding site" evidence="15">
    <location>
        <position position="343"/>
    </location>
    <ligand>
        <name>NAD(+)</name>
        <dbReference type="ChEBI" id="CHEBI:57540"/>
    </ligand>
</feature>
<proteinExistence type="inferred from homology"/>
<dbReference type="SUPFAM" id="SSF56091">
    <property type="entry name" value="DNA ligase/mRNA capping enzyme, catalytic domain"/>
    <property type="match status" value="1"/>
</dbReference>
<dbReference type="Gene3D" id="6.20.10.30">
    <property type="match status" value="1"/>
</dbReference>
<dbReference type="EMBL" id="CP060286">
    <property type="protein sequence ID" value="QNK41264.1"/>
    <property type="molecule type" value="Genomic_DNA"/>
</dbReference>
<evidence type="ECO:0000256" key="5">
    <source>
        <dbReference type="ARBA" id="ARBA00022705"/>
    </source>
</evidence>
<feature type="binding site" evidence="15">
    <location>
        <position position="453"/>
    </location>
    <ligand>
        <name>Zn(2+)</name>
        <dbReference type="ChEBI" id="CHEBI:29105"/>
    </ligand>
</feature>
<evidence type="ECO:0000256" key="14">
    <source>
        <dbReference type="ARBA" id="ARBA00060881"/>
    </source>
</evidence>
<dbReference type="Pfam" id="PF03120">
    <property type="entry name" value="OB_DNA_ligase"/>
    <property type="match status" value="1"/>
</dbReference>
<dbReference type="Gene3D" id="3.30.470.30">
    <property type="entry name" value="DNA ligase/mRNA capping enzyme"/>
    <property type="match status" value="1"/>
</dbReference>
<evidence type="ECO:0000256" key="12">
    <source>
        <dbReference type="ARBA" id="ARBA00023211"/>
    </source>
</evidence>
<dbReference type="EC" id="6.5.1.2" evidence="2 15"/>
<dbReference type="PROSITE" id="PS01055">
    <property type="entry name" value="DNA_LIGASE_N1"/>
    <property type="match status" value="1"/>
</dbReference>
<evidence type="ECO:0000313" key="18">
    <source>
        <dbReference type="Proteomes" id="UP000515909"/>
    </source>
</evidence>
<organism evidence="17 18">
    <name type="scientific">Caproicibacter fermentans</name>
    <dbReference type="NCBI Taxonomy" id="2576756"/>
    <lineage>
        <taxon>Bacteria</taxon>
        <taxon>Bacillati</taxon>
        <taxon>Bacillota</taxon>
        <taxon>Clostridia</taxon>
        <taxon>Eubacteriales</taxon>
        <taxon>Acutalibacteraceae</taxon>
        <taxon>Caproicibacter</taxon>
    </lineage>
</organism>
<keyword evidence="5 15" id="KW-0235">DNA replication</keyword>
<feature type="binding site" evidence="15">
    <location>
        <position position="438"/>
    </location>
    <ligand>
        <name>Zn(2+)</name>
        <dbReference type="ChEBI" id="CHEBI:29105"/>
    </ligand>
</feature>
<dbReference type="Pfam" id="PF14520">
    <property type="entry name" value="HHH_5"/>
    <property type="match status" value="1"/>
</dbReference>
<dbReference type="SMART" id="SM00292">
    <property type="entry name" value="BRCT"/>
    <property type="match status" value="1"/>
</dbReference>
<accession>A0A7G8TCC3</accession>
<sequence>MSKQIFWLRKRSSSALCRRWLQIGTEIRRRRKALELEEARQLWHRLSEQISYHNQKYYVEDSPEIDDFEYDELYRRLEQIEGQFPELVTPESPTQKVGGEALNKFSPVIHAVPMESLHDSFSGQEMKDFDRRVRAAVGNPTYIVEPKFDGLSVSAEYRDGVFVRGSTRGDGAVGEDITENLRMIRSLPKKLTQPIPFLEVRGEVYMSHRSFFKLAALQELEGEKPFKNPRNAAAGSLRQKNARITAARELDIFVFNVQQVAGTELHSHKESLDFLKKLGFAVPPFYRTCNTIEEVLEEVGRIGELRGTLDYSIDGAVVKVDSFSQRQMLGSTAKFPRWAEAFKYPPEEKQTKLLRIEVNVGRTGALTPIGIFEPVELAGTTVSRATLHNQDFIEEKGIRVGDMVVMRKAGEIIPEVVGVVCHTEDSQPFTMPEVCPSCGAPVVREEGEAAVRCTNPECPAQLLRHLIHFCSRDAMDIDGMGPAVIEQLVEKHLLSSPADLYFLKKEQILELDRKGEKSADNLIAAIDRSKANDLYRLIFALGIPHVGQKAAKLLSARFRTIDGIFQAEEDALASVEGIGGIIAQSVLQFFALSNTAHLIGRLKDAGVNMSCLTAVSDSRFQGKTFVLTGTLPNLSRAQATELIEKHGGKVSGSVSKKTDYVVAGEDSGSKLTKANQLGVAVISEHELEEMLGENS</sequence>
<dbReference type="Gene3D" id="3.40.50.10190">
    <property type="entry name" value="BRCT domain"/>
    <property type="match status" value="1"/>
</dbReference>
<dbReference type="InterPro" id="IPR018239">
    <property type="entry name" value="DNA_ligase_AS"/>
</dbReference>
<dbReference type="PIRSF" id="PIRSF001604">
    <property type="entry name" value="LigA"/>
    <property type="match status" value="1"/>
</dbReference>
<evidence type="ECO:0000256" key="8">
    <source>
        <dbReference type="ARBA" id="ARBA00022833"/>
    </source>
</evidence>
<dbReference type="CDD" id="cd17748">
    <property type="entry name" value="BRCT_DNA_ligase_like"/>
    <property type="match status" value="1"/>
</dbReference>
<protein>
    <recommendedName>
        <fullName evidence="3 15">DNA ligase</fullName>
        <ecNumber evidence="2 15">6.5.1.2</ecNumber>
    </recommendedName>
    <alternativeName>
        <fullName evidence="15">Polydeoxyribonucleotide synthase [NAD(+)]</fullName>
    </alternativeName>
</protein>
<dbReference type="InterPro" id="IPR004150">
    <property type="entry name" value="NAD_DNA_ligase_OB"/>
</dbReference>
<dbReference type="SUPFAM" id="SSF47781">
    <property type="entry name" value="RuvA domain 2-like"/>
    <property type="match status" value="1"/>
</dbReference>
<keyword evidence="6 15" id="KW-0479">Metal-binding</keyword>